<evidence type="ECO:0000313" key="4">
    <source>
        <dbReference type="Proteomes" id="UP000018144"/>
    </source>
</evidence>
<dbReference type="OrthoDB" id="10251809at2759"/>
<dbReference type="SUPFAM" id="SSF50965">
    <property type="entry name" value="Galactose oxidase, central domain"/>
    <property type="match status" value="1"/>
</dbReference>
<dbReference type="PANTHER" id="PTHR47435">
    <property type="entry name" value="KELCH REPEAT PROTEIN (AFU_ORTHOLOGUE AFUA_5G12780)"/>
    <property type="match status" value="1"/>
</dbReference>
<dbReference type="PANTHER" id="PTHR47435:SF4">
    <property type="entry name" value="KELCH REPEAT PROTEIN (AFU_ORTHOLOGUE AFUA_5G12780)"/>
    <property type="match status" value="1"/>
</dbReference>
<evidence type="ECO:0000256" key="2">
    <source>
        <dbReference type="ARBA" id="ARBA00023004"/>
    </source>
</evidence>
<dbReference type="InterPro" id="IPR011043">
    <property type="entry name" value="Gal_Oxase/kelch_b-propeller"/>
</dbReference>
<keyword evidence="2" id="KW-0408">Iron</keyword>
<gene>
    <name evidence="3" type="ORF">PCON_02797</name>
</gene>
<proteinExistence type="predicted"/>
<sequence>MAEIKVEKRVERARYKPGRLGKSAEFAKYSRWNIKNTNLKANVWPEDATCTDDCKVSSSAKNRSICNLELASTALLGDRLYINGGIINKKETTNGSPFFKRSTLHRLLWIDLDKIFHWDNPPIGSIEKPKEIRDLFHAGTFVMDADTELLHTFGGYKWADDASMNNTAVVTQGLWLYNATASLTERWVPKIVSTSWNPLPKAGGMQWASDGETGVAYGMGGSENAEIEFRSKDRSWKKMMSTNPRTINTGGFLHHIPVGSRTTGSLILFGGEDRDRRNRGPSKMNSMSNIWIYDTQNDVWHKQTAIGSTELSDIPDERSLGCSVVAPAPDNSSINIYVYGGTSQNYMDFVSMPANASHGMKVALKDDIWVLSIPSFTWTKVHEGSKSLGSFKMSCQRLGRYMVSVGGSHGSYSAGETCKEPINVFDLESLTWNHKKWDSNSDYQVPRVISNVIGGRTAAVLGKA</sequence>
<dbReference type="Gene3D" id="2.120.10.80">
    <property type="entry name" value="Kelch-type beta propeller"/>
    <property type="match status" value="1"/>
</dbReference>
<organism evidence="3 4">
    <name type="scientific">Pyronema omphalodes (strain CBS 100304)</name>
    <name type="common">Pyronema confluens</name>
    <dbReference type="NCBI Taxonomy" id="1076935"/>
    <lineage>
        <taxon>Eukaryota</taxon>
        <taxon>Fungi</taxon>
        <taxon>Dikarya</taxon>
        <taxon>Ascomycota</taxon>
        <taxon>Pezizomycotina</taxon>
        <taxon>Pezizomycetes</taxon>
        <taxon>Pezizales</taxon>
        <taxon>Pyronemataceae</taxon>
        <taxon>Pyronema</taxon>
    </lineage>
</organism>
<reference evidence="3 4" key="1">
    <citation type="journal article" date="2013" name="PLoS Genet.">
        <title>The genome and development-dependent transcriptomes of Pyronema confluens: a window into fungal evolution.</title>
        <authorList>
            <person name="Traeger S."/>
            <person name="Altegoer F."/>
            <person name="Freitag M."/>
            <person name="Gabaldon T."/>
            <person name="Kempken F."/>
            <person name="Kumar A."/>
            <person name="Marcet-Houben M."/>
            <person name="Poggeler S."/>
            <person name="Stajich J.E."/>
            <person name="Nowrousian M."/>
        </authorList>
    </citation>
    <scope>NUCLEOTIDE SEQUENCE [LARGE SCALE GENOMIC DNA]</scope>
    <source>
        <strain evidence="4">CBS 100304</strain>
        <tissue evidence="3">Vegetative mycelium</tissue>
    </source>
</reference>
<dbReference type="GO" id="GO:0019760">
    <property type="term" value="P:glucosinolate metabolic process"/>
    <property type="evidence" value="ECO:0007669"/>
    <property type="project" value="UniProtKB-ARBA"/>
</dbReference>
<evidence type="ECO:0000256" key="1">
    <source>
        <dbReference type="ARBA" id="ARBA00022737"/>
    </source>
</evidence>
<dbReference type="EMBL" id="HF936373">
    <property type="protein sequence ID" value="CCX16201.1"/>
    <property type="molecule type" value="Genomic_DNA"/>
</dbReference>
<name>U4LAQ3_PYROM</name>
<keyword evidence="4" id="KW-1185">Reference proteome</keyword>
<dbReference type="InterPro" id="IPR015915">
    <property type="entry name" value="Kelch-typ_b-propeller"/>
</dbReference>
<protein>
    <submittedName>
        <fullName evidence="3">Similar to Host cell factor acc. no. Q9V4C8</fullName>
    </submittedName>
</protein>
<evidence type="ECO:0000313" key="3">
    <source>
        <dbReference type="EMBL" id="CCX16201.1"/>
    </source>
</evidence>
<keyword evidence="1" id="KW-0677">Repeat</keyword>
<dbReference type="Proteomes" id="UP000018144">
    <property type="component" value="Unassembled WGS sequence"/>
</dbReference>
<accession>U4LAQ3</accession>
<dbReference type="AlphaFoldDB" id="U4LAQ3"/>